<accession>A0A814FBJ1</accession>
<organism evidence="4 6">
    <name type="scientific">Didymodactylos carnosus</name>
    <dbReference type="NCBI Taxonomy" id="1234261"/>
    <lineage>
        <taxon>Eukaryota</taxon>
        <taxon>Metazoa</taxon>
        <taxon>Spiralia</taxon>
        <taxon>Gnathifera</taxon>
        <taxon>Rotifera</taxon>
        <taxon>Eurotatoria</taxon>
        <taxon>Bdelloidea</taxon>
        <taxon>Philodinida</taxon>
        <taxon>Philodinidae</taxon>
        <taxon>Didymodactylos</taxon>
    </lineage>
</organism>
<evidence type="ECO:0000259" key="3">
    <source>
        <dbReference type="Pfam" id="PF16978"/>
    </source>
</evidence>
<dbReference type="AlphaFoldDB" id="A0A814FBJ1"/>
<reference evidence="4" key="1">
    <citation type="submission" date="2021-02" db="EMBL/GenBank/DDBJ databases">
        <authorList>
            <person name="Nowell W R."/>
        </authorList>
    </citation>
    <scope>NUCLEOTIDE SEQUENCE</scope>
</reference>
<dbReference type="InterPro" id="IPR011993">
    <property type="entry name" value="PH-like_dom_sf"/>
</dbReference>
<feature type="region of interest" description="Disordered" evidence="2">
    <location>
        <begin position="1"/>
        <end position="53"/>
    </location>
</feature>
<keyword evidence="6" id="KW-1185">Reference proteome</keyword>
<dbReference type="Pfam" id="PF13862">
    <property type="entry name" value="BCCIP"/>
    <property type="match status" value="1"/>
</dbReference>
<feature type="compositionally biased region" description="Acidic residues" evidence="2">
    <location>
        <begin position="25"/>
        <end position="53"/>
    </location>
</feature>
<evidence type="ECO:0000313" key="6">
    <source>
        <dbReference type="Proteomes" id="UP000663829"/>
    </source>
</evidence>
<dbReference type="Pfam" id="PF16978">
    <property type="entry name" value="CRIM"/>
    <property type="match status" value="1"/>
</dbReference>
<dbReference type="Gene3D" id="2.30.29.30">
    <property type="entry name" value="Pleckstrin-homology domain (PH domain)/Phosphotyrosine-binding domain (PTB)"/>
    <property type="match status" value="1"/>
</dbReference>
<evidence type="ECO:0000256" key="1">
    <source>
        <dbReference type="ARBA" id="ARBA00006781"/>
    </source>
</evidence>
<dbReference type="EMBL" id="CAJOBC010002821">
    <property type="protein sequence ID" value="CAF3753162.1"/>
    <property type="molecule type" value="Genomic_DNA"/>
</dbReference>
<dbReference type="Proteomes" id="UP000663829">
    <property type="component" value="Unassembled WGS sequence"/>
</dbReference>
<dbReference type="InterPro" id="IPR025602">
    <property type="entry name" value="BCP1_family"/>
</dbReference>
<dbReference type="InterPro" id="IPR031567">
    <property type="entry name" value="CRIM_dom"/>
</dbReference>
<feature type="region of interest" description="Disordered" evidence="2">
    <location>
        <begin position="752"/>
        <end position="785"/>
    </location>
</feature>
<proteinExistence type="inferred from homology"/>
<evidence type="ECO:0000313" key="5">
    <source>
        <dbReference type="EMBL" id="CAF3753162.1"/>
    </source>
</evidence>
<dbReference type="OrthoDB" id="241990at2759"/>
<evidence type="ECO:0000313" key="4">
    <source>
        <dbReference type="EMBL" id="CAF0980616.1"/>
    </source>
</evidence>
<dbReference type="PANTHER" id="PTHR13261:SF0">
    <property type="entry name" value="BRCA2 AND CDKN1A-INTERACTING PROTEIN"/>
    <property type="match status" value="1"/>
</dbReference>
<comment type="caution">
    <text evidence="4">The sequence shown here is derived from an EMBL/GenBank/DDBJ whole genome shotgun (WGS) entry which is preliminary data.</text>
</comment>
<sequence>MARSSKKSKAATVTDDLKNLNVEQQDQDEEDEEMEENSDEEESDDEHNSDQDQEMLDTNEIIQVDLEARTPVDSDHQIIQHFLEQNFPATLNLSELSKQLISQQSVGSVLFQAIDPQEPTIDDNQESDNEDDDGPVLGVCSILSLVENQEKPLVSKFMTYLKEKCADNSQALKILNEKHCGLFINERYVNIPSDVAEPSIRTLLDEIKLIVEKNSTVTTNDKLSKQQKHLINQYSFDYWILHSKLKVNHNLNETTVYLNDEEEIFEKYADTHVDYSFEQQQQQKQSKKKKGKNQPVDWLKLTCLRVSSNATKQVDIHFKLIDYVQMQTLPMLRLSLPLNLLLNLKLLSVISSTSVRVGRSETALTFVTQYDVELYQFLIDKQPPLYKIHNEEVQGADHQAKIQINKLTGEGEAFTKRGGDIQLILRRIRNGFIICDDTEICDKIISQDIENERRRREIAKYKNVEINNMDLLTLLRSDPAYIDDELSHSPEWTVNSVHESTRRSRCETLGRLDEIKHENEMKRKVKVISWQEPKHNQSDHNEQVKSDIDNSNDIFCRRLQPPTKLENPSPLTLLLKNSLENQNPFNQYAKFDGTPNPGKQSKRFKVHLSKRPTQPPLTIIVSSQATVEQVIGFICYRYCIEDRQPPLTQEDLKYYSLYLADDDGKIEEDFPPLTTTRLIGQYDFPRFVLVEIEQIASVVDEAEYSSSTPASSLSSHNSSPSQLVLHMSATTTTPATTTSTFVEQLHRKSVISTNSLEQDKEREKEKQLHRKSVISTNSLERDKEKENDPIYDLNRLYESLNQKSYSVEMILKHGKHAYGRLDISGEQIKMEILEKPRTWSREKPPLNLVYSSNKLVDCAIVNKDKKKERIRLTLTFECNLDDGSLIYQSHEFDCGSQSSMAQDIQDQTGNIIKVKNLDGRKMYEDNMKRDLAKKKRSILNPFGK</sequence>
<dbReference type="Proteomes" id="UP000681722">
    <property type="component" value="Unassembled WGS sequence"/>
</dbReference>
<comment type="similarity">
    <text evidence="1">Belongs to the BCP1 family.</text>
</comment>
<dbReference type="EMBL" id="CAJNOQ010002821">
    <property type="protein sequence ID" value="CAF0980616.1"/>
    <property type="molecule type" value="Genomic_DNA"/>
</dbReference>
<feature type="domain" description="CRIM" evidence="3">
    <location>
        <begin position="569"/>
        <end position="694"/>
    </location>
</feature>
<feature type="compositionally biased region" description="Basic and acidic residues" evidence="2">
    <location>
        <begin position="757"/>
        <end position="766"/>
    </location>
</feature>
<protein>
    <recommendedName>
        <fullName evidence="3">CRIM domain-containing protein</fullName>
    </recommendedName>
</protein>
<evidence type="ECO:0000256" key="2">
    <source>
        <dbReference type="SAM" id="MobiDB-lite"/>
    </source>
</evidence>
<gene>
    <name evidence="4" type="ORF">GPM918_LOCUS12727</name>
    <name evidence="5" type="ORF">SRO942_LOCUS12727</name>
</gene>
<dbReference type="GO" id="GO:0005634">
    <property type="term" value="C:nucleus"/>
    <property type="evidence" value="ECO:0007669"/>
    <property type="project" value="TreeGrafter"/>
</dbReference>
<dbReference type="PANTHER" id="PTHR13261">
    <property type="entry name" value="BRCA2 AND CDKN1A INTERACTING PROTEIN"/>
    <property type="match status" value="1"/>
</dbReference>
<name>A0A814FBJ1_9BILA</name>